<evidence type="ECO:0000313" key="11">
    <source>
        <dbReference type="Proteomes" id="UP000184342"/>
    </source>
</evidence>
<feature type="transmembrane region" description="Helical" evidence="8">
    <location>
        <begin position="295"/>
        <end position="314"/>
    </location>
</feature>
<sequence length="413" mass="44119">MTKGEGGSDPQVSDGMNMQRYLGNKGLVGFIALMNMLIPLSIDMYLPALPGMNAYFGSSSAITNLTLSAFFLFYAVGILFWGPLSDKYGRKKILLVGGIVYLLSSIACALSFNIYFLIAARIFQGIGSGGITSVSIAIIKDCFAGKKRGAILAISQSVSGLAPMLAPVVGGIILRFTNWQGTFWALAAIAAINLVLIFLFEETLKEEDKYTGTVMGSLGRLLIVGKNKSFMIPAGIFSLCALPFMGYIAVSSYIYVDYFGLSAQEYSYFFAANALVSICGPFLYVRVFMVLNKKVFAASMLGISAISGILVMTIGTLTPILFWASFALMSLSVSITRPFSTALLLDQHVSDTGAVSSLINTMFTVLGSVGMSVVTLMPGNIITVLGVLIAVFSVIPFIGWIAFMKSSIPCKGV</sequence>
<keyword evidence="3 8" id="KW-0813">Transport</keyword>
<protein>
    <recommendedName>
        <fullName evidence="8">Bcr/CflA family efflux transporter</fullName>
    </recommendedName>
</protein>
<dbReference type="InterPro" id="IPR020846">
    <property type="entry name" value="MFS_dom"/>
</dbReference>
<feature type="transmembrane region" description="Helical" evidence="8">
    <location>
        <begin position="122"/>
        <end position="139"/>
    </location>
</feature>
<evidence type="ECO:0000256" key="1">
    <source>
        <dbReference type="ARBA" id="ARBA00004651"/>
    </source>
</evidence>
<dbReference type="PANTHER" id="PTHR23502:SF132">
    <property type="entry name" value="POLYAMINE TRANSPORTER 2-RELATED"/>
    <property type="match status" value="1"/>
</dbReference>
<dbReference type="EMBL" id="FQYT01000025">
    <property type="protein sequence ID" value="SHJ55199.1"/>
    <property type="molecule type" value="Genomic_DNA"/>
</dbReference>
<keyword evidence="7 8" id="KW-0472">Membrane</keyword>
<dbReference type="InterPro" id="IPR004812">
    <property type="entry name" value="Efflux_drug-R_Bcr/CmlA"/>
</dbReference>
<dbReference type="InterPro" id="IPR036259">
    <property type="entry name" value="MFS_trans_sf"/>
</dbReference>
<comment type="similarity">
    <text evidence="2 8">Belongs to the major facilitator superfamily. Bcr/CmlA family.</text>
</comment>
<comment type="subcellular location">
    <subcellularLocation>
        <location evidence="1 8">Cell membrane</location>
        <topology evidence="1 8">Multi-pass membrane protein</topology>
    </subcellularLocation>
</comment>
<evidence type="ECO:0000259" key="9">
    <source>
        <dbReference type="PROSITE" id="PS50850"/>
    </source>
</evidence>
<feature type="transmembrane region" description="Helical" evidence="8">
    <location>
        <begin position="230"/>
        <end position="256"/>
    </location>
</feature>
<feature type="domain" description="Major facilitator superfamily (MFS) profile" evidence="9">
    <location>
        <begin position="27"/>
        <end position="408"/>
    </location>
</feature>
<feature type="transmembrane region" description="Helical" evidence="8">
    <location>
        <begin position="151"/>
        <end position="176"/>
    </location>
</feature>
<feature type="transmembrane region" description="Helical" evidence="8">
    <location>
        <begin position="93"/>
        <end position="116"/>
    </location>
</feature>
<dbReference type="AlphaFoldDB" id="A0A1M6K8C8"/>
<feature type="transmembrane region" description="Helical" evidence="8">
    <location>
        <begin position="357"/>
        <end position="375"/>
    </location>
</feature>
<keyword evidence="11" id="KW-1185">Reference proteome</keyword>
<reference evidence="10 11" key="1">
    <citation type="submission" date="2016-11" db="EMBL/GenBank/DDBJ databases">
        <authorList>
            <person name="Jaros S."/>
            <person name="Januszkiewicz K."/>
            <person name="Wedrychowicz H."/>
        </authorList>
    </citation>
    <scope>NUCLEOTIDE SEQUENCE [LARGE SCALE GENOMIC DNA]</scope>
    <source>
        <strain evidence="10 11">DSM 15970</strain>
    </source>
</reference>
<dbReference type="PANTHER" id="PTHR23502">
    <property type="entry name" value="MAJOR FACILITATOR SUPERFAMILY"/>
    <property type="match status" value="1"/>
</dbReference>
<dbReference type="InterPro" id="IPR011701">
    <property type="entry name" value="MFS"/>
</dbReference>
<feature type="transmembrane region" description="Helical" evidence="8">
    <location>
        <begin position="268"/>
        <end position="288"/>
    </location>
</feature>
<dbReference type="GO" id="GO:0042910">
    <property type="term" value="F:xenobiotic transmembrane transporter activity"/>
    <property type="evidence" value="ECO:0007669"/>
    <property type="project" value="InterPro"/>
</dbReference>
<feature type="transmembrane region" description="Helical" evidence="8">
    <location>
        <begin position="62"/>
        <end position="81"/>
    </location>
</feature>
<gene>
    <name evidence="10" type="ORF">SAMN02745691_02150</name>
</gene>
<keyword evidence="4 8" id="KW-1003">Cell membrane</keyword>
<dbReference type="NCBIfam" id="TIGR00710">
    <property type="entry name" value="efflux_Bcr_CflA"/>
    <property type="match status" value="1"/>
</dbReference>
<evidence type="ECO:0000256" key="6">
    <source>
        <dbReference type="ARBA" id="ARBA00022989"/>
    </source>
</evidence>
<dbReference type="PROSITE" id="PS50850">
    <property type="entry name" value="MFS"/>
    <property type="match status" value="1"/>
</dbReference>
<dbReference type="Pfam" id="PF07690">
    <property type="entry name" value="MFS_1"/>
    <property type="match status" value="1"/>
</dbReference>
<feature type="transmembrane region" description="Helical" evidence="8">
    <location>
        <begin position="381"/>
        <end position="403"/>
    </location>
</feature>
<name>A0A1M6K8C8_9FIRM</name>
<dbReference type="Proteomes" id="UP000184342">
    <property type="component" value="Unassembled WGS sequence"/>
</dbReference>
<dbReference type="STRING" id="1122934.SAMN02745691_02150"/>
<proteinExistence type="inferred from homology"/>
<dbReference type="SUPFAM" id="SSF103473">
    <property type="entry name" value="MFS general substrate transporter"/>
    <property type="match status" value="1"/>
</dbReference>
<evidence type="ECO:0000256" key="7">
    <source>
        <dbReference type="ARBA" id="ARBA00023136"/>
    </source>
</evidence>
<accession>A0A1M6K8C8</accession>
<dbReference type="Gene3D" id="1.20.1720.10">
    <property type="entry name" value="Multidrug resistance protein D"/>
    <property type="match status" value="1"/>
</dbReference>
<keyword evidence="5 8" id="KW-0812">Transmembrane</keyword>
<comment type="caution">
    <text evidence="8">Lacks conserved residue(s) required for the propagation of feature annotation.</text>
</comment>
<evidence type="ECO:0000313" key="10">
    <source>
        <dbReference type="EMBL" id="SHJ55199.1"/>
    </source>
</evidence>
<dbReference type="CDD" id="cd17320">
    <property type="entry name" value="MFS_MdfA_MDR_like"/>
    <property type="match status" value="1"/>
</dbReference>
<evidence type="ECO:0000256" key="3">
    <source>
        <dbReference type="ARBA" id="ARBA00022448"/>
    </source>
</evidence>
<evidence type="ECO:0000256" key="2">
    <source>
        <dbReference type="ARBA" id="ARBA00006236"/>
    </source>
</evidence>
<dbReference type="GO" id="GO:0005886">
    <property type="term" value="C:plasma membrane"/>
    <property type="evidence" value="ECO:0007669"/>
    <property type="project" value="UniProtKB-SubCell"/>
</dbReference>
<organism evidence="10 11">
    <name type="scientific">Parasporobacterium paucivorans DSM 15970</name>
    <dbReference type="NCBI Taxonomy" id="1122934"/>
    <lineage>
        <taxon>Bacteria</taxon>
        <taxon>Bacillati</taxon>
        <taxon>Bacillota</taxon>
        <taxon>Clostridia</taxon>
        <taxon>Lachnospirales</taxon>
        <taxon>Lachnospiraceae</taxon>
        <taxon>Parasporobacterium</taxon>
    </lineage>
</organism>
<keyword evidence="6 8" id="KW-1133">Transmembrane helix</keyword>
<feature type="transmembrane region" description="Helical" evidence="8">
    <location>
        <begin position="21"/>
        <end position="42"/>
    </location>
</feature>
<evidence type="ECO:0000256" key="4">
    <source>
        <dbReference type="ARBA" id="ARBA00022475"/>
    </source>
</evidence>
<dbReference type="GO" id="GO:1990961">
    <property type="term" value="P:xenobiotic detoxification by transmembrane export across the plasma membrane"/>
    <property type="evidence" value="ECO:0007669"/>
    <property type="project" value="InterPro"/>
</dbReference>
<evidence type="ECO:0000256" key="8">
    <source>
        <dbReference type="RuleBase" id="RU365088"/>
    </source>
</evidence>
<feature type="transmembrane region" description="Helical" evidence="8">
    <location>
        <begin position="182"/>
        <end position="200"/>
    </location>
</feature>
<evidence type="ECO:0000256" key="5">
    <source>
        <dbReference type="ARBA" id="ARBA00022692"/>
    </source>
</evidence>